<protein>
    <submittedName>
        <fullName evidence="1">HTH ArsR-type DNA-binding domain containing protein</fullName>
    </submittedName>
</protein>
<sequence length="117" mass="13224">MTTKDKILKALQTGPKTSSQLVEATGGSRSSVNDMRRALMRHKLIVKCGEVKTMNRGTGYEGVYCLITDIVEKKVAKNAFDWRNWEPQAAYSSRELAYSNSSFLNRKESRVIVYSRA</sequence>
<proteinExistence type="predicted"/>
<evidence type="ECO:0000313" key="1">
    <source>
        <dbReference type="EMBL" id="CAB4126315.1"/>
    </source>
</evidence>
<reference evidence="1" key="1">
    <citation type="submission" date="2020-04" db="EMBL/GenBank/DDBJ databases">
        <authorList>
            <person name="Chiriac C."/>
            <person name="Salcher M."/>
            <person name="Ghai R."/>
            <person name="Kavagutti S V."/>
        </authorList>
    </citation>
    <scope>NUCLEOTIDE SEQUENCE</scope>
</reference>
<accession>A0A6J5KYI2</accession>
<organism evidence="1">
    <name type="scientific">uncultured Caudovirales phage</name>
    <dbReference type="NCBI Taxonomy" id="2100421"/>
    <lineage>
        <taxon>Viruses</taxon>
        <taxon>Duplodnaviria</taxon>
        <taxon>Heunggongvirae</taxon>
        <taxon>Uroviricota</taxon>
        <taxon>Caudoviricetes</taxon>
        <taxon>Peduoviridae</taxon>
        <taxon>Maltschvirus</taxon>
        <taxon>Maltschvirus maltsch</taxon>
    </lineage>
</organism>
<keyword evidence="1" id="KW-0238">DNA-binding</keyword>
<gene>
    <name evidence="1" type="ORF">UFOVP70_59</name>
</gene>
<dbReference type="InterPro" id="IPR036390">
    <property type="entry name" value="WH_DNA-bd_sf"/>
</dbReference>
<dbReference type="EMBL" id="LR796193">
    <property type="protein sequence ID" value="CAB4126315.1"/>
    <property type="molecule type" value="Genomic_DNA"/>
</dbReference>
<name>A0A6J5KYI2_9CAUD</name>
<dbReference type="GO" id="GO:0003677">
    <property type="term" value="F:DNA binding"/>
    <property type="evidence" value="ECO:0007669"/>
    <property type="project" value="UniProtKB-KW"/>
</dbReference>
<dbReference type="SUPFAM" id="SSF46785">
    <property type="entry name" value="Winged helix' DNA-binding domain"/>
    <property type="match status" value="1"/>
</dbReference>